<sequence>MGSSASAAAAAEHSGDAAPHQPGARVNAVAPQQQQQQQQWQLPALVDQLVQLLGPTLQQATRQVLRAAAAPASGAAAAAAMDPPRCRAQPPLRGVSPSSACGGSSRSGPSSSAVGGGATVGAAGAGNYSLNYMQKHVFAQLKREHGNIDTVPFKCWVGIPVRRAGEWAAQEC</sequence>
<feature type="compositionally biased region" description="Low complexity" evidence="1">
    <location>
        <begin position="94"/>
        <end position="113"/>
    </location>
</feature>
<feature type="compositionally biased region" description="Low complexity" evidence="1">
    <location>
        <begin position="1"/>
        <end position="18"/>
    </location>
</feature>
<dbReference type="InParanoid" id="A0A2K3D2V2"/>
<dbReference type="GeneID" id="5716491"/>
<dbReference type="KEGG" id="cre:CHLRE_12g507006v5"/>
<protein>
    <submittedName>
        <fullName evidence="2">Uncharacterized protein</fullName>
    </submittedName>
</protein>
<reference evidence="2 3" key="1">
    <citation type="journal article" date="2007" name="Science">
        <title>The Chlamydomonas genome reveals the evolution of key animal and plant functions.</title>
        <authorList>
            <person name="Merchant S.S."/>
            <person name="Prochnik S.E."/>
            <person name="Vallon O."/>
            <person name="Harris E.H."/>
            <person name="Karpowicz S.J."/>
            <person name="Witman G.B."/>
            <person name="Terry A."/>
            <person name="Salamov A."/>
            <person name="Fritz-Laylin L.K."/>
            <person name="Marechal-Drouard L."/>
            <person name="Marshall W.F."/>
            <person name="Qu L.H."/>
            <person name="Nelson D.R."/>
            <person name="Sanderfoot A.A."/>
            <person name="Spalding M.H."/>
            <person name="Kapitonov V.V."/>
            <person name="Ren Q."/>
            <person name="Ferris P."/>
            <person name="Lindquist E."/>
            <person name="Shapiro H."/>
            <person name="Lucas S.M."/>
            <person name="Grimwood J."/>
            <person name="Schmutz J."/>
            <person name="Cardol P."/>
            <person name="Cerutti H."/>
            <person name="Chanfreau G."/>
            <person name="Chen C.L."/>
            <person name="Cognat V."/>
            <person name="Croft M.T."/>
            <person name="Dent R."/>
            <person name="Dutcher S."/>
            <person name="Fernandez E."/>
            <person name="Fukuzawa H."/>
            <person name="Gonzalez-Ballester D."/>
            <person name="Gonzalez-Halphen D."/>
            <person name="Hallmann A."/>
            <person name="Hanikenne M."/>
            <person name="Hippler M."/>
            <person name="Inwood W."/>
            <person name="Jabbari K."/>
            <person name="Kalanon M."/>
            <person name="Kuras R."/>
            <person name="Lefebvre P.A."/>
            <person name="Lemaire S.D."/>
            <person name="Lobanov A.V."/>
            <person name="Lohr M."/>
            <person name="Manuell A."/>
            <person name="Meier I."/>
            <person name="Mets L."/>
            <person name="Mittag M."/>
            <person name="Mittelmeier T."/>
            <person name="Moroney J.V."/>
            <person name="Moseley J."/>
            <person name="Napoli C."/>
            <person name="Nedelcu A.M."/>
            <person name="Niyogi K."/>
            <person name="Novoselov S.V."/>
            <person name="Paulsen I.T."/>
            <person name="Pazour G."/>
            <person name="Purton S."/>
            <person name="Ral J.P."/>
            <person name="Riano-Pachon D.M."/>
            <person name="Riekhof W."/>
            <person name="Rymarquis L."/>
            <person name="Schroda M."/>
            <person name="Stern D."/>
            <person name="Umen J."/>
            <person name="Willows R."/>
            <person name="Wilson N."/>
            <person name="Zimmer S.L."/>
            <person name="Allmer J."/>
            <person name="Balk J."/>
            <person name="Bisova K."/>
            <person name="Chen C.J."/>
            <person name="Elias M."/>
            <person name="Gendler K."/>
            <person name="Hauser C."/>
            <person name="Lamb M.R."/>
            <person name="Ledford H."/>
            <person name="Long J.C."/>
            <person name="Minagawa J."/>
            <person name="Page M.D."/>
            <person name="Pan J."/>
            <person name="Pootakham W."/>
            <person name="Roje S."/>
            <person name="Rose A."/>
            <person name="Stahlberg E."/>
            <person name="Terauchi A.M."/>
            <person name="Yang P."/>
            <person name="Ball S."/>
            <person name="Bowler C."/>
            <person name="Dieckmann C.L."/>
            <person name="Gladyshev V.N."/>
            <person name="Green P."/>
            <person name="Jorgensen R."/>
            <person name="Mayfield S."/>
            <person name="Mueller-Roeber B."/>
            <person name="Rajamani S."/>
            <person name="Sayre R.T."/>
            <person name="Brokstein P."/>
            <person name="Dubchak I."/>
            <person name="Goodstein D."/>
            <person name="Hornick L."/>
            <person name="Huang Y.W."/>
            <person name="Jhaveri J."/>
            <person name="Luo Y."/>
            <person name="Martinez D."/>
            <person name="Ngau W.C."/>
            <person name="Otillar B."/>
            <person name="Poliakov A."/>
            <person name="Porter A."/>
            <person name="Szajkowski L."/>
            <person name="Werner G."/>
            <person name="Zhou K."/>
            <person name="Grigoriev I.V."/>
            <person name="Rokhsar D.S."/>
            <person name="Grossman A.R."/>
        </authorList>
    </citation>
    <scope>NUCLEOTIDE SEQUENCE [LARGE SCALE GENOMIC DNA]</scope>
    <source>
        <strain evidence="3">CC-503</strain>
    </source>
</reference>
<evidence type="ECO:0000313" key="2">
    <source>
        <dbReference type="EMBL" id="PNW74868.1"/>
    </source>
</evidence>
<organism evidence="2 3">
    <name type="scientific">Chlamydomonas reinhardtii</name>
    <name type="common">Chlamydomonas smithii</name>
    <dbReference type="NCBI Taxonomy" id="3055"/>
    <lineage>
        <taxon>Eukaryota</taxon>
        <taxon>Viridiplantae</taxon>
        <taxon>Chlorophyta</taxon>
        <taxon>core chlorophytes</taxon>
        <taxon>Chlorophyceae</taxon>
        <taxon>CS clade</taxon>
        <taxon>Chlamydomonadales</taxon>
        <taxon>Chlamydomonadaceae</taxon>
        <taxon>Chlamydomonas</taxon>
    </lineage>
</organism>
<evidence type="ECO:0000313" key="3">
    <source>
        <dbReference type="Proteomes" id="UP000006906"/>
    </source>
</evidence>
<dbReference type="RefSeq" id="XP_042918201.1">
    <property type="nucleotide sequence ID" value="XM_043068170.1"/>
</dbReference>
<keyword evidence="3" id="KW-1185">Reference proteome</keyword>
<feature type="region of interest" description="Disordered" evidence="1">
    <location>
        <begin position="80"/>
        <end position="115"/>
    </location>
</feature>
<feature type="region of interest" description="Disordered" evidence="1">
    <location>
        <begin position="1"/>
        <end position="32"/>
    </location>
</feature>
<gene>
    <name evidence="2" type="ORF">CHLRE_12g507006v5</name>
</gene>
<dbReference type="AlphaFoldDB" id="A0A2K3D2V2"/>
<dbReference type="Gramene" id="PNW74868">
    <property type="protein sequence ID" value="PNW74868"/>
    <property type="gene ID" value="CHLRE_12g507006v5"/>
</dbReference>
<name>A0A2K3D2V2_CHLRE</name>
<dbReference type="EMBL" id="CM008973">
    <property type="protein sequence ID" value="PNW74868.1"/>
    <property type="molecule type" value="Genomic_DNA"/>
</dbReference>
<accession>A0A2K3D2V2</accession>
<dbReference type="Proteomes" id="UP000006906">
    <property type="component" value="Chromosome 12"/>
</dbReference>
<evidence type="ECO:0000256" key="1">
    <source>
        <dbReference type="SAM" id="MobiDB-lite"/>
    </source>
</evidence>
<proteinExistence type="predicted"/>